<reference evidence="1 2" key="1">
    <citation type="journal article" date="2018" name="Front. Plant Sci.">
        <title>Red Clover (Trifolium pratense) and Zigzag Clover (T. medium) - A Picture of Genomic Similarities and Differences.</title>
        <authorList>
            <person name="Dluhosova J."/>
            <person name="Istvanek J."/>
            <person name="Nedelnik J."/>
            <person name="Repkova J."/>
        </authorList>
    </citation>
    <scope>NUCLEOTIDE SEQUENCE [LARGE SCALE GENOMIC DNA]</scope>
    <source>
        <strain evidence="2">cv. 10/8</strain>
        <tissue evidence="1">Leaf</tissue>
    </source>
</reference>
<sequence length="28" mass="3246">MWQIKSSQLSFPPFISISQWNPGTSSYK</sequence>
<protein>
    <submittedName>
        <fullName evidence="1">Uncharacterized protein</fullName>
    </submittedName>
</protein>
<organism evidence="1 2">
    <name type="scientific">Trifolium medium</name>
    <dbReference type="NCBI Taxonomy" id="97028"/>
    <lineage>
        <taxon>Eukaryota</taxon>
        <taxon>Viridiplantae</taxon>
        <taxon>Streptophyta</taxon>
        <taxon>Embryophyta</taxon>
        <taxon>Tracheophyta</taxon>
        <taxon>Spermatophyta</taxon>
        <taxon>Magnoliopsida</taxon>
        <taxon>eudicotyledons</taxon>
        <taxon>Gunneridae</taxon>
        <taxon>Pentapetalae</taxon>
        <taxon>rosids</taxon>
        <taxon>fabids</taxon>
        <taxon>Fabales</taxon>
        <taxon>Fabaceae</taxon>
        <taxon>Papilionoideae</taxon>
        <taxon>50 kb inversion clade</taxon>
        <taxon>NPAAA clade</taxon>
        <taxon>Hologalegina</taxon>
        <taxon>IRL clade</taxon>
        <taxon>Trifolieae</taxon>
        <taxon>Trifolium</taxon>
    </lineage>
</organism>
<dbReference type="AlphaFoldDB" id="A0A392T5E1"/>
<dbReference type="Proteomes" id="UP000265520">
    <property type="component" value="Unassembled WGS sequence"/>
</dbReference>
<proteinExistence type="predicted"/>
<accession>A0A392T5E1</accession>
<feature type="non-terminal residue" evidence="1">
    <location>
        <position position="28"/>
    </location>
</feature>
<dbReference type="EMBL" id="LXQA010499021">
    <property type="protein sequence ID" value="MCI55607.1"/>
    <property type="molecule type" value="Genomic_DNA"/>
</dbReference>
<keyword evidence="2" id="KW-1185">Reference proteome</keyword>
<name>A0A392T5E1_9FABA</name>
<comment type="caution">
    <text evidence="1">The sequence shown here is derived from an EMBL/GenBank/DDBJ whole genome shotgun (WGS) entry which is preliminary data.</text>
</comment>
<evidence type="ECO:0000313" key="2">
    <source>
        <dbReference type="Proteomes" id="UP000265520"/>
    </source>
</evidence>
<evidence type="ECO:0000313" key="1">
    <source>
        <dbReference type="EMBL" id="MCI55607.1"/>
    </source>
</evidence>